<dbReference type="Pfam" id="PF04367">
    <property type="entry name" value="DUF502"/>
    <property type="match status" value="1"/>
</dbReference>
<dbReference type="RefSeq" id="WP_366921982.1">
    <property type="nucleotide sequence ID" value="NZ_CP121694.1"/>
</dbReference>
<reference evidence="2 3" key="1">
    <citation type="submission" date="2023-04" db="EMBL/GenBank/DDBJ databases">
        <authorList>
            <person name="Hsu D."/>
        </authorList>
    </citation>
    <scope>NUCLEOTIDE SEQUENCE [LARGE SCALE GENOMIC DNA]</scope>
    <source>
        <strain evidence="2 3">MK1</strain>
    </source>
</reference>
<keyword evidence="3" id="KW-1185">Reference proteome</keyword>
<feature type="transmembrane region" description="Helical" evidence="1">
    <location>
        <begin position="49"/>
        <end position="70"/>
    </location>
</feature>
<dbReference type="Proteomes" id="UP001329915">
    <property type="component" value="Chromosome"/>
</dbReference>
<evidence type="ECO:0000256" key="1">
    <source>
        <dbReference type="SAM" id="Phobius"/>
    </source>
</evidence>
<proteinExistence type="predicted"/>
<dbReference type="EMBL" id="CP121694">
    <property type="protein sequence ID" value="WRO22573.1"/>
    <property type="molecule type" value="Genomic_DNA"/>
</dbReference>
<protein>
    <submittedName>
        <fullName evidence="2">DUF502 domain-containing protein</fullName>
    </submittedName>
</protein>
<keyword evidence="1" id="KW-0812">Transmembrane</keyword>
<gene>
    <name evidence="2" type="ORF">MFMK1_002408</name>
</gene>
<keyword evidence="1" id="KW-1133">Transmembrane helix</keyword>
<organism evidence="2 3">
    <name type="scientific">Metallumcola ferriviriculae</name>
    <dbReference type="NCBI Taxonomy" id="3039180"/>
    <lineage>
        <taxon>Bacteria</taxon>
        <taxon>Bacillati</taxon>
        <taxon>Bacillota</taxon>
        <taxon>Clostridia</taxon>
        <taxon>Neomoorellales</taxon>
        <taxon>Desulfitibacteraceae</taxon>
        <taxon>Metallumcola</taxon>
    </lineage>
</organism>
<feature type="transmembrane region" description="Helical" evidence="1">
    <location>
        <begin position="7"/>
        <end position="29"/>
    </location>
</feature>
<sequence length="198" mass="21890">MKRIAKYFINGLITLLPIFLTVFIVAKVFSFSDNLVGQFLRQYGVNMPGLGLLIALAVITLVGFLATSWFSNKIFSWIDSIFSRTPLVKTIYTILKDTISSFTGEKKSFSKMAMINLGNDLKVLGFVTAEDLELFGLSDHVAIYVQQSMQWAGNLVLVPKDRVTLLDIPVEDGMKFLVSAGIAGNGNNKVSNKVKARQ</sequence>
<dbReference type="PANTHER" id="PTHR31876:SF26">
    <property type="entry name" value="PROTEIN LIKE COV 2"/>
    <property type="match status" value="1"/>
</dbReference>
<evidence type="ECO:0000313" key="2">
    <source>
        <dbReference type="EMBL" id="WRO22573.1"/>
    </source>
</evidence>
<name>A0AAU0UTH8_9FIRM</name>
<keyword evidence="1" id="KW-0472">Membrane</keyword>
<dbReference type="KEGG" id="dbc:MFMK1_002408"/>
<accession>A0AAU0UTH8</accession>
<evidence type="ECO:0000313" key="3">
    <source>
        <dbReference type="Proteomes" id="UP001329915"/>
    </source>
</evidence>
<dbReference type="PANTHER" id="PTHR31876">
    <property type="entry name" value="COV-LIKE PROTEIN 1"/>
    <property type="match status" value="1"/>
</dbReference>
<dbReference type="AlphaFoldDB" id="A0AAU0UTH8"/>
<dbReference type="InterPro" id="IPR007462">
    <property type="entry name" value="COV1-like"/>
</dbReference>